<feature type="transmembrane region" description="Helical" evidence="8">
    <location>
        <begin position="530"/>
        <end position="547"/>
    </location>
</feature>
<dbReference type="KEGG" id="aprc:113849756"/>
<feature type="domain" description="DOMON" evidence="10">
    <location>
        <begin position="244"/>
        <end position="356"/>
    </location>
</feature>
<keyword evidence="4 9" id="KW-0732">Signal</keyword>
<dbReference type="PROSITE" id="PS50836">
    <property type="entry name" value="DOMON"/>
    <property type="match status" value="2"/>
</dbReference>
<dbReference type="CDD" id="cd08760">
    <property type="entry name" value="Cyt_b561_FRRS1_like"/>
    <property type="match status" value="1"/>
</dbReference>
<comment type="subcellular location">
    <subcellularLocation>
        <location evidence="1">Membrane</location>
    </subcellularLocation>
</comment>
<evidence type="ECO:0000259" key="10">
    <source>
        <dbReference type="PROSITE" id="PS50836"/>
    </source>
</evidence>
<evidence type="ECO:0000256" key="7">
    <source>
        <dbReference type="ARBA" id="ARBA00023136"/>
    </source>
</evidence>
<dbReference type="Proteomes" id="UP000694853">
    <property type="component" value="Unplaced"/>
</dbReference>
<feature type="signal peptide" evidence="9">
    <location>
        <begin position="1"/>
        <end position="20"/>
    </location>
</feature>
<keyword evidence="2" id="KW-0813">Transport</keyword>
<feature type="transmembrane region" description="Helical" evidence="8">
    <location>
        <begin position="402"/>
        <end position="422"/>
    </location>
</feature>
<keyword evidence="12" id="KW-1185">Reference proteome</keyword>
<dbReference type="OrthoDB" id="19261at2759"/>
<accession>A0A8B8JW02</accession>
<feature type="transmembrane region" description="Helical" evidence="8">
    <location>
        <begin position="467"/>
        <end position="487"/>
    </location>
</feature>
<dbReference type="InterPro" id="IPR006593">
    <property type="entry name" value="Cyt_b561/ferric_Rdtase_TM"/>
</dbReference>
<evidence type="ECO:0000313" key="13">
    <source>
        <dbReference type="RefSeq" id="XP_027335697.1"/>
    </source>
</evidence>
<dbReference type="SMART" id="SM00664">
    <property type="entry name" value="DoH"/>
    <property type="match status" value="2"/>
</dbReference>
<dbReference type="PROSITE" id="PS50939">
    <property type="entry name" value="CYTOCHROME_B561"/>
    <property type="match status" value="1"/>
</dbReference>
<dbReference type="SMART" id="SM00665">
    <property type="entry name" value="B561"/>
    <property type="match status" value="1"/>
</dbReference>
<dbReference type="Gene3D" id="1.20.120.1770">
    <property type="match status" value="1"/>
</dbReference>
<evidence type="ECO:0000256" key="9">
    <source>
        <dbReference type="SAM" id="SignalP"/>
    </source>
</evidence>
<evidence type="ECO:0000256" key="8">
    <source>
        <dbReference type="SAM" id="Phobius"/>
    </source>
</evidence>
<evidence type="ECO:0000256" key="6">
    <source>
        <dbReference type="ARBA" id="ARBA00022989"/>
    </source>
</evidence>
<gene>
    <name evidence="13" type="primary">LOC113849756</name>
</gene>
<dbReference type="GeneID" id="113849756"/>
<feature type="transmembrane region" description="Helical" evidence="8">
    <location>
        <begin position="79"/>
        <end position="101"/>
    </location>
</feature>
<reference evidence="12" key="1">
    <citation type="journal article" date="2019" name="Toxins">
        <title>Detection of Abrin-Like and Prepropulchellin-Like Toxin Genes and Transcripts Using Whole Genome Sequencing and Full-Length Transcript Sequencing of Abrus precatorius.</title>
        <authorList>
            <person name="Hovde B.T."/>
            <person name="Daligault H.E."/>
            <person name="Hanschen E.R."/>
            <person name="Kunde Y.A."/>
            <person name="Johnson M.B."/>
            <person name="Starkenburg S.R."/>
            <person name="Johnson S.L."/>
        </authorList>
    </citation>
    <scope>NUCLEOTIDE SEQUENCE [LARGE SCALE GENOMIC DNA]</scope>
</reference>
<dbReference type="PANTHER" id="PTHR23130">
    <property type="entry name" value="CYTOCHROME B561 AND DOMON DOMAIN-CONTAINING PROTEIN"/>
    <property type="match status" value="1"/>
</dbReference>
<evidence type="ECO:0000259" key="11">
    <source>
        <dbReference type="PROSITE" id="PS50939"/>
    </source>
</evidence>
<keyword evidence="7 8" id="KW-0472">Membrane</keyword>
<dbReference type="PANTHER" id="PTHR23130:SF171">
    <property type="entry name" value="OS01G0895300 PROTEIN"/>
    <property type="match status" value="1"/>
</dbReference>
<evidence type="ECO:0000256" key="4">
    <source>
        <dbReference type="ARBA" id="ARBA00022729"/>
    </source>
</evidence>
<dbReference type="InterPro" id="IPR005018">
    <property type="entry name" value="DOMON_domain"/>
</dbReference>
<feature type="transmembrane region" description="Helical" evidence="8">
    <location>
        <begin position="499"/>
        <end position="518"/>
    </location>
</feature>
<protein>
    <submittedName>
        <fullName evidence="13">Cytochrome b561 and DOMON domain-containing protein At3g07570-like</fullName>
    </submittedName>
</protein>
<feature type="domain" description="DOMON" evidence="10">
    <location>
        <begin position="53"/>
        <end position="165"/>
    </location>
</feature>
<dbReference type="GO" id="GO:0016020">
    <property type="term" value="C:membrane"/>
    <property type="evidence" value="ECO:0007669"/>
    <property type="project" value="UniProtKB-SubCell"/>
</dbReference>
<name>A0A8B8JW02_ABRPR</name>
<keyword evidence="3 8" id="KW-0812">Transmembrane</keyword>
<dbReference type="RefSeq" id="XP_027335697.1">
    <property type="nucleotide sequence ID" value="XM_027479896.1"/>
</dbReference>
<evidence type="ECO:0000256" key="2">
    <source>
        <dbReference type="ARBA" id="ARBA00022448"/>
    </source>
</evidence>
<dbReference type="AlphaFoldDB" id="A0A8B8JW02"/>
<evidence type="ECO:0000256" key="3">
    <source>
        <dbReference type="ARBA" id="ARBA00022692"/>
    </source>
</evidence>
<evidence type="ECO:0000256" key="1">
    <source>
        <dbReference type="ARBA" id="ARBA00004370"/>
    </source>
</evidence>
<keyword evidence="6 8" id="KW-1133">Transmembrane helix</keyword>
<dbReference type="CDD" id="cd09631">
    <property type="entry name" value="DOMON_DOH"/>
    <property type="match status" value="2"/>
</dbReference>
<keyword evidence="5" id="KW-0249">Electron transport</keyword>
<dbReference type="InterPro" id="IPR045266">
    <property type="entry name" value="DOH_DOMON"/>
</dbReference>
<evidence type="ECO:0000256" key="5">
    <source>
        <dbReference type="ARBA" id="ARBA00022982"/>
    </source>
</evidence>
<evidence type="ECO:0000313" key="12">
    <source>
        <dbReference type="Proteomes" id="UP000694853"/>
    </source>
</evidence>
<sequence>MKASLRLLFIIAFLGPFFLASPEADSCTSTLNLKVPVPFDTTDLHCLSVWDAQGFILRYVQTSANIWSFILSTPDTNSYIAMGFSVSGGMVGSSAMVGWVASRGASGGIKQYYLGGITPNQVVPDKGNLQVIANSTFITLQSSRLYMVFQLETTEPLSWLIFATGSTGLFPAPPSYTLTKHLDKVSTRIDYSKANIGSSQGDGSSSQGGGTSSQADSCGSNLNLSVPLLFDTANLICLPVWNAQGYILRYSQTSPNIWSFILSAPNPNSYIAMGFSPNGGMVGSSAIVGWISSSGAGGGMKQYYLAGATPNQVVPDRGNLQVLTKSTLITSQSSRLYMAFQLQTNHPLSRLIYAFGPNGIFPSAPSFSLTQHQDKVSITLNYATGSGALENPSMNLKKIHGVLNILGWGILIIMGAIVARYFKEWDPFWFYFHASVQSLGFVLGVIGVITGFVLNNQLHIDVSLHKALGIIILVLGCLQIMALLGRPKKESKERKYWNLYHHSMGRILIILAIANIFYGIQLGKEGRGWNIGYGIVLAILLSIAVIFETRLCSTD</sequence>
<dbReference type="Pfam" id="PF03188">
    <property type="entry name" value="Cytochrom_B561"/>
    <property type="match status" value="1"/>
</dbReference>
<feature type="domain" description="Cytochrome b561" evidence="11">
    <location>
        <begin position="363"/>
        <end position="555"/>
    </location>
</feature>
<proteinExistence type="predicted"/>
<feature type="transmembrane region" description="Helical" evidence="8">
    <location>
        <begin position="428"/>
        <end position="455"/>
    </location>
</feature>
<organism evidence="12 13">
    <name type="scientific">Abrus precatorius</name>
    <name type="common">Indian licorice</name>
    <name type="synonym">Glycine abrus</name>
    <dbReference type="NCBI Taxonomy" id="3816"/>
    <lineage>
        <taxon>Eukaryota</taxon>
        <taxon>Viridiplantae</taxon>
        <taxon>Streptophyta</taxon>
        <taxon>Embryophyta</taxon>
        <taxon>Tracheophyta</taxon>
        <taxon>Spermatophyta</taxon>
        <taxon>Magnoliopsida</taxon>
        <taxon>eudicotyledons</taxon>
        <taxon>Gunneridae</taxon>
        <taxon>Pentapetalae</taxon>
        <taxon>rosids</taxon>
        <taxon>fabids</taxon>
        <taxon>Fabales</taxon>
        <taxon>Fabaceae</taxon>
        <taxon>Papilionoideae</taxon>
        <taxon>50 kb inversion clade</taxon>
        <taxon>NPAAA clade</taxon>
        <taxon>indigoferoid/millettioid clade</taxon>
        <taxon>Abreae</taxon>
        <taxon>Abrus</taxon>
    </lineage>
</organism>
<reference evidence="13" key="2">
    <citation type="submission" date="2025-08" db="UniProtKB">
        <authorList>
            <consortium name="RefSeq"/>
        </authorList>
    </citation>
    <scope>IDENTIFICATION</scope>
    <source>
        <tissue evidence="13">Young leaves</tissue>
    </source>
</reference>
<feature type="chain" id="PRO_5034091372" evidence="9">
    <location>
        <begin position="21"/>
        <end position="555"/>
    </location>
</feature>